<dbReference type="InterPro" id="IPR020472">
    <property type="entry name" value="WD40_PAC1"/>
</dbReference>
<sequence length="478" mass="54517">MSSFLKNFLIVTAIVTINNHIICMDNPLSSDLKKQKIHYQLPVIEKKLIIPDCLSNSSAKALIKHILDGKVILTDSLINIMPEEIAEIIKSNLISNYFEKLFKLKQTVNRQIRDITYSTVSNDKKYIVTIVGEDTIVLYEIDSGLVIQKKNFNNNSGITSIAISNDNSFIATASKDNKIKLWSLDGNELSCFSSDKRVKNLLISPDNNFIILITNTGHVIILDKKSNATIAELVPYDNAEEVEESDLPVPFFQTTFKDTIGICELSDNVLVISDKEGKIKLFDINKKEFLSEWEAHEKNISVISINQGFIFTGSYDFKVKMWDIETGELKGTFKHDNIITSISISRDGRYLLTGSYDNTAKFWDLDTHECIYNFVHENYINMVQISPNKEFLVTCSDDGIKIWNSKTGQLFYSIEPHFFVPNTDLKEVRKRQVTNLYSNMLITSDNGMVIDITKDNFFEITHTPFAKTIDELLNYIRS</sequence>
<dbReference type="PRINTS" id="PR00320">
    <property type="entry name" value="GPROTEINBRPT"/>
</dbReference>
<dbReference type="PROSITE" id="PS50082">
    <property type="entry name" value="WD_REPEATS_2"/>
    <property type="match status" value="3"/>
</dbReference>
<feature type="repeat" description="WD" evidence="3">
    <location>
        <begin position="293"/>
        <end position="332"/>
    </location>
</feature>
<feature type="repeat" description="WD" evidence="3">
    <location>
        <begin position="332"/>
        <end position="373"/>
    </location>
</feature>
<dbReference type="OrthoDB" id="529475at2"/>
<evidence type="ECO:0000313" key="4">
    <source>
        <dbReference type="EMBL" id="CDK30252.1"/>
    </source>
</evidence>
<dbReference type="EMBL" id="HG793133">
    <property type="protein sequence ID" value="CDK30252.1"/>
    <property type="molecule type" value="Genomic_DNA"/>
</dbReference>
<evidence type="ECO:0000256" key="3">
    <source>
        <dbReference type="PROSITE-ProRule" id="PRU00221"/>
    </source>
</evidence>
<dbReference type="Proteomes" id="UP000018769">
    <property type="component" value="Chromosome I"/>
</dbReference>
<gene>
    <name evidence="4" type="ORF">BABL1_gene_946</name>
</gene>
<keyword evidence="1 3" id="KW-0853">WD repeat</keyword>
<feature type="repeat" description="WD" evidence="3">
    <location>
        <begin position="151"/>
        <end position="185"/>
    </location>
</feature>
<accession>V6DF78</accession>
<dbReference type="InterPro" id="IPR015943">
    <property type="entry name" value="WD40/YVTN_repeat-like_dom_sf"/>
</dbReference>
<dbReference type="CDD" id="cd00200">
    <property type="entry name" value="WD40"/>
    <property type="match status" value="1"/>
</dbReference>
<dbReference type="Gene3D" id="2.130.10.10">
    <property type="entry name" value="YVTN repeat-like/Quinoprotein amine dehydrogenase"/>
    <property type="match status" value="2"/>
</dbReference>
<dbReference type="SMART" id="SM00320">
    <property type="entry name" value="WD40"/>
    <property type="match status" value="5"/>
</dbReference>
<organism evidence="4 5">
    <name type="scientific">Candidatus Babela massiliensis</name>
    <dbReference type="NCBI Taxonomy" id="673862"/>
    <lineage>
        <taxon>Bacteria</taxon>
        <taxon>Candidatus Babelota</taxon>
        <taxon>Candidatus Babeliae</taxon>
        <taxon>Candidatus Babeliales</taxon>
        <taxon>Candidatus Babeliaceae</taxon>
        <taxon>Candidatus Babela</taxon>
    </lineage>
</organism>
<evidence type="ECO:0000256" key="2">
    <source>
        <dbReference type="ARBA" id="ARBA00022737"/>
    </source>
</evidence>
<dbReference type="KEGG" id="dpb:BABL1_gene_946"/>
<dbReference type="InterPro" id="IPR001680">
    <property type="entry name" value="WD40_rpt"/>
</dbReference>
<reference evidence="4 5" key="1">
    <citation type="journal article" date="2015" name="Biol. Direct">
        <title>Babela massiliensis, a representative of a widespread bacterial phylum with unusual adaptations to parasitism in amoebae.</title>
        <authorList>
            <person name="Pagnier I."/>
            <person name="Yutin N."/>
            <person name="Croce O."/>
            <person name="Makarova K.S."/>
            <person name="Wolf Y.I."/>
            <person name="Benamar S."/>
            <person name="Raoult D."/>
            <person name="Koonin E.V."/>
            <person name="La Scola B."/>
        </authorList>
    </citation>
    <scope>NUCLEOTIDE SEQUENCE [LARGE SCALE GENOMIC DNA]</scope>
    <source>
        <strain evidence="5">BABL1</strain>
    </source>
</reference>
<proteinExistence type="predicted"/>
<dbReference type="STRING" id="673862.BABL1_gene_946"/>
<protein>
    <submittedName>
        <fullName evidence="4">WD40 repeat containing protein</fullName>
    </submittedName>
</protein>
<dbReference type="InterPro" id="IPR011047">
    <property type="entry name" value="Quinoprotein_ADH-like_sf"/>
</dbReference>
<dbReference type="PROSITE" id="PS50294">
    <property type="entry name" value="WD_REPEATS_REGION"/>
    <property type="match status" value="3"/>
</dbReference>
<keyword evidence="5" id="KW-1185">Reference proteome</keyword>
<dbReference type="InterPro" id="IPR019775">
    <property type="entry name" value="WD40_repeat_CS"/>
</dbReference>
<dbReference type="AlphaFoldDB" id="V6DF78"/>
<dbReference type="HOGENOM" id="CLU_570721_0_0_7"/>
<dbReference type="PANTHER" id="PTHR19854">
    <property type="entry name" value="TRANSDUCIN BETA-LIKE 3"/>
    <property type="match status" value="1"/>
</dbReference>
<dbReference type="PROSITE" id="PS00678">
    <property type="entry name" value="WD_REPEATS_1"/>
    <property type="match status" value="2"/>
</dbReference>
<dbReference type="eggNOG" id="COG2319">
    <property type="taxonomic scope" value="Bacteria"/>
</dbReference>
<evidence type="ECO:0000256" key="1">
    <source>
        <dbReference type="ARBA" id="ARBA00022574"/>
    </source>
</evidence>
<name>V6DF78_9BACT</name>
<dbReference type="Pfam" id="PF00400">
    <property type="entry name" value="WD40"/>
    <property type="match status" value="4"/>
</dbReference>
<keyword evidence="2" id="KW-0677">Repeat</keyword>
<dbReference type="SUPFAM" id="SSF50998">
    <property type="entry name" value="Quinoprotein alcohol dehydrogenase-like"/>
    <property type="match status" value="1"/>
</dbReference>
<evidence type="ECO:0000313" key="5">
    <source>
        <dbReference type="Proteomes" id="UP000018769"/>
    </source>
</evidence>